<name>A0ABN1S2E5_9ACTN</name>
<evidence type="ECO:0000313" key="2">
    <source>
        <dbReference type="Proteomes" id="UP001500665"/>
    </source>
</evidence>
<organism evidence="1 2">
    <name type="scientific">Actinocorallia libanotica</name>
    <dbReference type="NCBI Taxonomy" id="46162"/>
    <lineage>
        <taxon>Bacteria</taxon>
        <taxon>Bacillati</taxon>
        <taxon>Actinomycetota</taxon>
        <taxon>Actinomycetes</taxon>
        <taxon>Streptosporangiales</taxon>
        <taxon>Thermomonosporaceae</taxon>
        <taxon>Actinocorallia</taxon>
    </lineage>
</organism>
<dbReference type="Proteomes" id="UP001500665">
    <property type="component" value="Unassembled WGS sequence"/>
</dbReference>
<protein>
    <submittedName>
        <fullName evidence="1">Uncharacterized protein</fullName>
    </submittedName>
</protein>
<sequence length="335" mass="35845">MPFKALGFTRIRAAAGRVPDHGPCVEAAGTSNWPCSAKVGPSQSGGMSDASPSPERLFWTVFEPIHAISYFHPDFAAAMVGSGLTGWWNGYFAGRAAPLGRVGAPAVTSLFFVFAPSRVAKAVPEVWRHIDPVKAVETRLATADEVLSQFTSDHALPDLREALTALRRCVDGLDFGGRALAAAWAGVPPPSTLLGQIWLAATVLREHRGDGHVIASVENGLTGLQASITHVATGKVQRERIQVTRGWSDEEWRTAEAELVDRGILDGSGALTARGAALRDRVEETTDRLAARSPVLPEDPSRVIRVLRVLSADIRRHPSFPDANPIGVPHPMAKG</sequence>
<dbReference type="Pfam" id="PF21863">
    <property type="entry name" value="HTH_67"/>
    <property type="match status" value="1"/>
</dbReference>
<proteinExistence type="predicted"/>
<evidence type="ECO:0000313" key="1">
    <source>
        <dbReference type="EMBL" id="GAA0970173.1"/>
    </source>
</evidence>
<reference evidence="1 2" key="1">
    <citation type="journal article" date="2019" name="Int. J. Syst. Evol. Microbiol.">
        <title>The Global Catalogue of Microorganisms (GCM) 10K type strain sequencing project: providing services to taxonomists for standard genome sequencing and annotation.</title>
        <authorList>
            <consortium name="The Broad Institute Genomics Platform"/>
            <consortium name="The Broad Institute Genome Sequencing Center for Infectious Disease"/>
            <person name="Wu L."/>
            <person name="Ma J."/>
        </authorList>
    </citation>
    <scope>NUCLEOTIDE SEQUENCE [LARGE SCALE GENOMIC DNA]</scope>
    <source>
        <strain evidence="1 2">JCM 10696</strain>
    </source>
</reference>
<gene>
    <name evidence="1" type="ORF">GCM10009550_77600</name>
</gene>
<dbReference type="EMBL" id="BAAAHH010000072">
    <property type="protein sequence ID" value="GAA0970173.1"/>
    <property type="molecule type" value="Genomic_DNA"/>
</dbReference>
<dbReference type="NCBIfam" id="NF047719">
    <property type="entry name" value="SCO6745_fam_HTH"/>
    <property type="match status" value="1"/>
</dbReference>
<comment type="caution">
    <text evidence="1">The sequence shown here is derived from an EMBL/GenBank/DDBJ whole genome shotgun (WGS) entry which is preliminary data.</text>
</comment>
<accession>A0ABN1S2E5</accession>
<keyword evidence="2" id="KW-1185">Reference proteome</keyword>
<dbReference type="InterPro" id="IPR054058">
    <property type="entry name" value="HTH_67"/>
</dbReference>